<dbReference type="AlphaFoldDB" id="A0A5B7CNI2"/>
<evidence type="ECO:0000256" key="1">
    <source>
        <dbReference type="ARBA" id="ARBA00004141"/>
    </source>
</evidence>
<sequence length="118" mass="13028">MVISRGRSMSSLVMGGVWLIALTNEQGGRQLGRFILYYSLAFAESAICGFMWNAAMAGSGDYFEVKAPWALLTVFMLGILAHMIYYAVCHPGSPSISSRGFLCCSGNRWDPIDEEDRM</sequence>
<comment type="caution">
    <text evidence="7">The sequence shown here is derived from an EMBL/GenBank/DDBJ whole genome shotgun (WGS) entry which is preliminary data.</text>
</comment>
<feature type="transmembrane region" description="Helical" evidence="6">
    <location>
        <begin position="35"/>
        <end position="55"/>
    </location>
</feature>
<keyword evidence="3 6" id="KW-0812">Transmembrane</keyword>
<comment type="subcellular location">
    <subcellularLocation>
        <location evidence="1 6">Membrane</location>
        <topology evidence="1 6">Multi-pass membrane protein</topology>
    </subcellularLocation>
</comment>
<evidence type="ECO:0000313" key="8">
    <source>
        <dbReference type="Proteomes" id="UP000324222"/>
    </source>
</evidence>
<evidence type="ECO:0000256" key="6">
    <source>
        <dbReference type="RuleBase" id="RU910716"/>
    </source>
</evidence>
<dbReference type="Proteomes" id="UP000324222">
    <property type="component" value="Unassembled WGS sequence"/>
</dbReference>
<organism evidence="7 8">
    <name type="scientific">Portunus trituberculatus</name>
    <name type="common">Swimming crab</name>
    <name type="synonym">Neptunus trituberculatus</name>
    <dbReference type="NCBI Taxonomy" id="210409"/>
    <lineage>
        <taxon>Eukaryota</taxon>
        <taxon>Metazoa</taxon>
        <taxon>Ecdysozoa</taxon>
        <taxon>Arthropoda</taxon>
        <taxon>Crustacea</taxon>
        <taxon>Multicrustacea</taxon>
        <taxon>Malacostraca</taxon>
        <taxon>Eumalacostraca</taxon>
        <taxon>Eucarida</taxon>
        <taxon>Decapoda</taxon>
        <taxon>Pleocyemata</taxon>
        <taxon>Brachyura</taxon>
        <taxon>Eubrachyura</taxon>
        <taxon>Portunoidea</taxon>
        <taxon>Portunidae</taxon>
        <taxon>Portuninae</taxon>
        <taxon>Portunus</taxon>
    </lineage>
</organism>
<comment type="similarity">
    <text evidence="2 6">Belongs to the XK family.</text>
</comment>
<feature type="transmembrane region" description="Helical" evidence="6">
    <location>
        <begin position="67"/>
        <end position="88"/>
    </location>
</feature>
<dbReference type="OrthoDB" id="6348184at2759"/>
<evidence type="ECO:0000256" key="5">
    <source>
        <dbReference type="ARBA" id="ARBA00023136"/>
    </source>
</evidence>
<dbReference type="EMBL" id="VSRR010000140">
    <property type="protein sequence ID" value="MPC10989.1"/>
    <property type="molecule type" value="Genomic_DNA"/>
</dbReference>
<name>A0A5B7CNI2_PORTR</name>
<evidence type="ECO:0000313" key="7">
    <source>
        <dbReference type="EMBL" id="MPC10989.1"/>
    </source>
</evidence>
<keyword evidence="8" id="KW-1185">Reference proteome</keyword>
<protein>
    <recommendedName>
        <fullName evidence="6">XK-related protein</fullName>
    </recommendedName>
</protein>
<evidence type="ECO:0000256" key="2">
    <source>
        <dbReference type="ARBA" id="ARBA00008789"/>
    </source>
</evidence>
<dbReference type="InterPro" id="IPR018629">
    <property type="entry name" value="XK-rel"/>
</dbReference>
<accession>A0A5B7CNI2</accession>
<dbReference type="GO" id="GO:0005886">
    <property type="term" value="C:plasma membrane"/>
    <property type="evidence" value="ECO:0007669"/>
    <property type="project" value="UniProtKB-ARBA"/>
</dbReference>
<reference evidence="7 8" key="1">
    <citation type="submission" date="2019-05" db="EMBL/GenBank/DDBJ databases">
        <title>Another draft genome of Portunus trituberculatus and its Hox gene families provides insights of decapod evolution.</title>
        <authorList>
            <person name="Jeong J.-H."/>
            <person name="Song I."/>
            <person name="Kim S."/>
            <person name="Choi T."/>
            <person name="Kim D."/>
            <person name="Ryu S."/>
            <person name="Kim W."/>
        </authorList>
    </citation>
    <scope>NUCLEOTIDE SEQUENCE [LARGE SCALE GENOMIC DNA]</scope>
    <source>
        <tissue evidence="7">Muscle</tissue>
    </source>
</reference>
<keyword evidence="5 6" id="KW-0472">Membrane</keyword>
<dbReference type="Pfam" id="PF09815">
    <property type="entry name" value="XK-related"/>
    <property type="match status" value="1"/>
</dbReference>
<keyword evidence="4 6" id="KW-1133">Transmembrane helix</keyword>
<evidence type="ECO:0000256" key="3">
    <source>
        <dbReference type="ARBA" id="ARBA00022692"/>
    </source>
</evidence>
<proteinExistence type="inferred from homology"/>
<gene>
    <name evidence="7" type="primary">Xkr6_1</name>
    <name evidence="7" type="ORF">E2C01_003639</name>
</gene>
<comment type="caution">
    <text evidence="6">Lacks conserved residue(s) required for the propagation of feature annotation.</text>
</comment>
<evidence type="ECO:0000256" key="4">
    <source>
        <dbReference type="ARBA" id="ARBA00022989"/>
    </source>
</evidence>